<organism evidence="1 2">
    <name type="scientific">Pseudomonas yamanorum</name>
    <dbReference type="NCBI Taxonomy" id="515393"/>
    <lineage>
        <taxon>Bacteria</taxon>
        <taxon>Pseudomonadati</taxon>
        <taxon>Pseudomonadota</taxon>
        <taxon>Gammaproteobacteria</taxon>
        <taxon>Pseudomonadales</taxon>
        <taxon>Pseudomonadaceae</taxon>
        <taxon>Pseudomonas</taxon>
    </lineage>
</organism>
<evidence type="ECO:0000313" key="1">
    <source>
        <dbReference type="EMBL" id="NWD44168.1"/>
    </source>
</evidence>
<accession>A0AAJ3LIC0</accession>
<evidence type="ECO:0000313" key="2">
    <source>
        <dbReference type="Proteomes" id="UP000546584"/>
    </source>
</evidence>
<dbReference type="AlphaFoldDB" id="A0AAJ3LIC0"/>
<comment type="caution">
    <text evidence="1">The sequence shown here is derived from an EMBL/GenBank/DDBJ whole genome shotgun (WGS) entry which is preliminary data.</text>
</comment>
<protein>
    <submittedName>
        <fullName evidence="1">Uncharacterized protein</fullName>
    </submittedName>
</protein>
<name>A0AAJ3LIC0_9PSED</name>
<reference evidence="1 2" key="1">
    <citation type="submission" date="2020-04" db="EMBL/GenBank/DDBJ databases">
        <title>Molecular characterization of pseudomonads from Agaricus bisporus reveal novel blotch 2 pathogens in Western Europe.</title>
        <authorList>
            <person name="Taparia T."/>
            <person name="Krijger M."/>
            <person name="Haynes E."/>
            <person name="Elpinstone J.G."/>
            <person name="Noble R."/>
            <person name="Van Der Wolf J."/>
        </authorList>
    </citation>
    <scope>NUCLEOTIDE SEQUENCE [LARGE SCALE GENOMIC DNA]</scope>
    <source>
        <strain evidence="1 2">IPO3753</strain>
    </source>
</reference>
<dbReference type="Proteomes" id="UP000546584">
    <property type="component" value="Unassembled WGS sequence"/>
</dbReference>
<gene>
    <name evidence="1" type="ORF">HX826_20020</name>
</gene>
<dbReference type="EMBL" id="JACAQR010000029">
    <property type="protein sequence ID" value="NWD44168.1"/>
    <property type="molecule type" value="Genomic_DNA"/>
</dbReference>
<proteinExistence type="predicted"/>
<sequence>MIQYPKELPYPLRDGYGFNPVSPFKATAMQTGRARYRRNYSSVPTNVKVIWNLSSVEAQYFESWFEDVLVSGSQWFECELRSPQGLQPYKAHFLEMYDGPELFGVDRWTISATLQLWERPILTDGWAIYAPEYILGMNIIDLAVNKDWPQ</sequence>